<evidence type="ECO:0000256" key="11">
    <source>
        <dbReference type="ARBA" id="ARBA00023033"/>
    </source>
</evidence>
<sequence length="313" mass="35931">MDKSEVGQELDHYLRSLPLEKGRATSREMKPIFSFYTLDVIATTAFGLEANTLNNPDAEFYKYGKSIFDFNLMRAIEFNAIFFLPSLVSILKTKLFGKKAEKFLREMAGFALSERIRTGKSRNDLIDILVDLKKSNDSEFKFTDDVLIAQIATFFSAGFETSSQTMTFIMYELARNPDVQTKLRSEIRSVLKKYNGNLTYEALSELEYMSMIIQEILRLYPVLPVIDRVATFDHKDEKYSLEPYGSFEITHGMPVYVPVYAIQRDPKYFTDPEKFDPERFSVENKANVKSGTHFPFGGGPRICIGERFALLKS</sequence>
<evidence type="ECO:0000256" key="2">
    <source>
        <dbReference type="ARBA" id="ARBA00004174"/>
    </source>
</evidence>
<dbReference type="OMA" id="IMYELAR"/>
<dbReference type="GO" id="GO:0020037">
    <property type="term" value="F:heme binding"/>
    <property type="evidence" value="ECO:0007669"/>
    <property type="project" value="InterPro"/>
</dbReference>
<evidence type="ECO:0008006" key="17">
    <source>
        <dbReference type="Google" id="ProtNLM"/>
    </source>
</evidence>
<reference evidence="16" key="1">
    <citation type="submission" date="2013-02" db="EMBL/GenBank/DDBJ databases">
        <authorList>
            <person name="Hughes D."/>
        </authorList>
    </citation>
    <scope>NUCLEOTIDE SEQUENCE</scope>
    <source>
        <strain>Durham</strain>
        <strain evidence="16">NC isolate 2 -- Noor lab</strain>
    </source>
</reference>
<accession>T1GMU1</accession>
<comment type="cofactor">
    <cofactor evidence="1 13">
        <name>heme</name>
        <dbReference type="ChEBI" id="CHEBI:30413"/>
    </cofactor>
</comment>
<dbReference type="EMBL" id="CAQQ02120051">
    <property type="status" value="NOT_ANNOTATED_CDS"/>
    <property type="molecule type" value="Genomic_DNA"/>
</dbReference>
<dbReference type="STRING" id="36166.T1GMU1"/>
<dbReference type="PRINTS" id="PR00463">
    <property type="entry name" value="EP450I"/>
</dbReference>
<comment type="subcellular location">
    <subcellularLocation>
        <location evidence="3">Endoplasmic reticulum membrane</location>
        <topology evidence="3">Peripheral membrane protein</topology>
    </subcellularLocation>
    <subcellularLocation>
        <location evidence="2">Microsome membrane</location>
        <topology evidence="2">Peripheral membrane protein</topology>
    </subcellularLocation>
</comment>
<keyword evidence="16" id="KW-1185">Reference proteome</keyword>
<evidence type="ECO:0000256" key="8">
    <source>
        <dbReference type="ARBA" id="ARBA00022848"/>
    </source>
</evidence>
<keyword evidence="7" id="KW-0256">Endoplasmic reticulum</keyword>
<dbReference type="InterPro" id="IPR036396">
    <property type="entry name" value="Cyt_P450_sf"/>
</dbReference>
<dbReference type="Gene3D" id="1.10.630.10">
    <property type="entry name" value="Cytochrome P450"/>
    <property type="match status" value="1"/>
</dbReference>
<evidence type="ECO:0000256" key="9">
    <source>
        <dbReference type="ARBA" id="ARBA00023002"/>
    </source>
</evidence>
<dbReference type="CDD" id="cd11056">
    <property type="entry name" value="CYP6-like"/>
    <property type="match status" value="1"/>
</dbReference>
<organism evidence="15 16">
    <name type="scientific">Megaselia scalaris</name>
    <name type="common">Humpbacked fly</name>
    <name type="synonym">Phora scalaris</name>
    <dbReference type="NCBI Taxonomy" id="36166"/>
    <lineage>
        <taxon>Eukaryota</taxon>
        <taxon>Metazoa</taxon>
        <taxon>Ecdysozoa</taxon>
        <taxon>Arthropoda</taxon>
        <taxon>Hexapoda</taxon>
        <taxon>Insecta</taxon>
        <taxon>Pterygota</taxon>
        <taxon>Neoptera</taxon>
        <taxon>Endopterygota</taxon>
        <taxon>Diptera</taxon>
        <taxon>Brachycera</taxon>
        <taxon>Muscomorpha</taxon>
        <taxon>Platypezoidea</taxon>
        <taxon>Phoridae</taxon>
        <taxon>Megaseliini</taxon>
        <taxon>Megaselia</taxon>
    </lineage>
</organism>
<evidence type="ECO:0000256" key="6">
    <source>
        <dbReference type="ARBA" id="ARBA00022723"/>
    </source>
</evidence>
<dbReference type="PANTHER" id="PTHR24292">
    <property type="entry name" value="CYTOCHROME P450"/>
    <property type="match status" value="1"/>
</dbReference>
<evidence type="ECO:0000256" key="3">
    <source>
        <dbReference type="ARBA" id="ARBA00004406"/>
    </source>
</evidence>
<name>T1GMU1_MEGSC</name>
<evidence type="ECO:0000256" key="4">
    <source>
        <dbReference type="ARBA" id="ARBA00010617"/>
    </source>
</evidence>
<dbReference type="FunFam" id="1.10.630.10:FF:000182">
    <property type="entry name" value="Cytochrome P450 3A4"/>
    <property type="match status" value="1"/>
</dbReference>
<evidence type="ECO:0000256" key="7">
    <source>
        <dbReference type="ARBA" id="ARBA00022824"/>
    </source>
</evidence>
<keyword evidence="8" id="KW-0492">Microsome</keyword>
<dbReference type="HOGENOM" id="CLU_001570_5_2_1"/>
<dbReference type="GO" id="GO:0005506">
    <property type="term" value="F:iron ion binding"/>
    <property type="evidence" value="ECO:0007669"/>
    <property type="project" value="InterPro"/>
</dbReference>
<keyword evidence="6 13" id="KW-0479">Metal-binding</keyword>
<keyword evidence="9 14" id="KW-0560">Oxidoreductase</keyword>
<evidence type="ECO:0000313" key="16">
    <source>
        <dbReference type="Proteomes" id="UP000015102"/>
    </source>
</evidence>
<protein>
    <recommendedName>
        <fullName evidence="17">Cytochrome P450</fullName>
    </recommendedName>
</protein>
<dbReference type="PANTHER" id="PTHR24292:SF45">
    <property type="entry name" value="CYTOCHROME P450 6G1-RELATED"/>
    <property type="match status" value="1"/>
</dbReference>
<evidence type="ECO:0000256" key="12">
    <source>
        <dbReference type="ARBA" id="ARBA00023136"/>
    </source>
</evidence>
<dbReference type="PRINTS" id="PR00385">
    <property type="entry name" value="P450"/>
</dbReference>
<dbReference type="GO" id="GO:0004497">
    <property type="term" value="F:monooxygenase activity"/>
    <property type="evidence" value="ECO:0007669"/>
    <property type="project" value="UniProtKB-KW"/>
</dbReference>
<keyword evidence="5 13" id="KW-0349">Heme</keyword>
<evidence type="ECO:0000256" key="13">
    <source>
        <dbReference type="PIRSR" id="PIRSR602401-1"/>
    </source>
</evidence>
<keyword evidence="12" id="KW-0472">Membrane</keyword>
<dbReference type="GO" id="GO:0046680">
    <property type="term" value="P:response to DDT"/>
    <property type="evidence" value="ECO:0007669"/>
    <property type="project" value="TreeGrafter"/>
</dbReference>
<reference evidence="15" key="2">
    <citation type="submission" date="2015-06" db="UniProtKB">
        <authorList>
            <consortium name="EnsemblMetazoa"/>
        </authorList>
    </citation>
    <scope>IDENTIFICATION</scope>
</reference>
<dbReference type="EMBL" id="CAQQ02120052">
    <property type="status" value="NOT_ANNOTATED_CDS"/>
    <property type="molecule type" value="Genomic_DNA"/>
</dbReference>
<dbReference type="Proteomes" id="UP000015102">
    <property type="component" value="Unassembled WGS sequence"/>
</dbReference>
<dbReference type="AlphaFoldDB" id="T1GMU1"/>
<evidence type="ECO:0000256" key="10">
    <source>
        <dbReference type="ARBA" id="ARBA00023004"/>
    </source>
</evidence>
<evidence type="ECO:0000256" key="5">
    <source>
        <dbReference type="ARBA" id="ARBA00022617"/>
    </source>
</evidence>
<dbReference type="EMBL" id="CAQQ02120050">
    <property type="status" value="NOT_ANNOTATED_CDS"/>
    <property type="molecule type" value="Genomic_DNA"/>
</dbReference>
<dbReference type="SUPFAM" id="SSF48264">
    <property type="entry name" value="Cytochrome P450"/>
    <property type="match status" value="1"/>
</dbReference>
<dbReference type="InterPro" id="IPR001128">
    <property type="entry name" value="Cyt_P450"/>
</dbReference>
<dbReference type="GO" id="GO:0016705">
    <property type="term" value="F:oxidoreductase activity, acting on paired donors, with incorporation or reduction of molecular oxygen"/>
    <property type="evidence" value="ECO:0007669"/>
    <property type="project" value="InterPro"/>
</dbReference>
<evidence type="ECO:0000256" key="1">
    <source>
        <dbReference type="ARBA" id="ARBA00001971"/>
    </source>
</evidence>
<keyword evidence="10 13" id="KW-0408">Iron</keyword>
<comment type="similarity">
    <text evidence="4 14">Belongs to the cytochrome P450 family.</text>
</comment>
<dbReference type="EnsemblMetazoa" id="MESCA004874-RA">
    <property type="protein sequence ID" value="MESCA004874-PA"/>
    <property type="gene ID" value="MESCA004874"/>
</dbReference>
<proteinExistence type="inferred from homology"/>
<dbReference type="InterPro" id="IPR050476">
    <property type="entry name" value="Insect_CytP450_Detox"/>
</dbReference>
<dbReference type="Pfam" id="PF00067">
    <property type="entry name" value="p450"/>
    <property type="match status" value="1"/>
</dbReference>
<evidence type="ECO:0000256" key="14">
    <source>
        <dbReference type="RuleBase" id="RU000461"/>
    </source>
</evidence>
<dbReference type="InterPro" id="IPR017972">
    <property type="entry name" value="Cyt_P450_CS"/>
</dbReference>
<keyword evidence="11 14" id="KW-0503">Monooxygenase</keyword>
<dbReference type="InterPro" id="IPR002401">
    <property type="entry name" value="Cyt_P450_E_grp-I"/>
</dbReference>
<feature type="binding site" description="axial binding residue" evidence="13">
    <location>
        <position position="303"/>
    </location>
    <ligand>
        <name>heme</name>
        <dbReference type="ChEBI" id="CHEBI:30413"/>
    </ligand>
    <ligandPart>
        <name>Fe</name>
        <dbReference type="ChEBI" id="CHEBI:18248"/>
    </ligandPart>
</feature>
<dbReference type="GO" id="GO:0046701">
    <property type="term" value="P:insecticide catabolic process"/>
    <property type="evidence" value="ECO:0007669"/>
    <property type="project" value="TreeGrafter"/>
</dbReference>
<dbReference type="PROSITE" id="PS00086">
    <property type="entry name" value="CYTOCHROME_P450"/>
    <property type="match status" value="1"/>
</dbReference>
<evidence type="ECO:0000313" key="15">
    <source>
        <dbReference type="EnsemblMetazoa" id="MESCA004874-PA"/>
    </source>
</evidence>
<dbReference type="GO" id="GO:0005789">
    <property type="term" value="C:endoplasmic reticulum membrane"/>
    <property type="evidence" value="ECO:0007669"/>
    <property type="project" value="UniProtKB-SubCell"/>
</dbReference>